<dbReference type="AlphaFoldDB" id="A0AAN6FV12"/>
<dbReference type="EMBL" id="JASUXU010000012">
    <property type="protein sequence ID" value="KAK0323750.1"/>
    <property type="molecule type" value="Genomic_DNA"/>
</dbReference>
<evidence type="ECO:0000313" key="5">
    <source>
        <dbReference type="EMBL" id="KAK0323750.1"/>
    </source>
</evidence>
<dbReference type="InterPro" id="IPR036291">
    <property type="entry name" value="NAD(P)-bd_dom_sf"/>
</dbReference>
<dbReference type="Pfam" id="PF00106">
    <property type="entry name" value="adh_short"/>
    <property type="match status" value="1"/>
</dbReference>
<dbReference type="Gene3D" id="3.40.50.720">
    <property type="entry name" value="NAD(P)-binding Rossmann-like Domain"/>
    <property type="match status" value="1"/>
</dbReference>
<keyword evidence="2" id="KW-0521">NADP</keyword>
<gene>
    <name evidence="5" type="ORF">LTR82_005497</name>
</gene>
<protein>
    <recommendedName>
        <fullName evidence="7">NAD(P)-binding protein</fullName>
    </recommendedName>
</protein>
<dbReference type="InterPro" id="IPR020904">
    <property type="entry name" value="Sc_DH/Rdtase_CS"/>
</dbReference>
<keyword evidence="3" id="KW-0560">Oxidoreductase</keyword>
<sequence length="303" mass="33495">MAPQVFLITGTSTGFGNELVKKCLSEGDKVVATARNSSKLKFDNTTKDNFLAVDLDVTEQKSIDNAFEKALSQFGRVDVVVNNAGYGLAGEFESLSEKQIRTQMEINFFGLLDVTRKALQVMREVNKPQGGKIQQITSIGGQRGVPNFSLYCASKWAVEGFTEALSHELKPEWNIKLTCVEPGGFRTDWAGRSMEFGERHPVITHLSLAEWRGTAGADNLQAYDHMDAKKTMGERHGTQAGDPVKGARAMWEIAQLLSPPLRTVIGSDAYKAIMGKIKTYGEEYPKYQELAESTDVEGYQRPT</sequence>
<dbReference type="InterPro" id="IPR051911">
    <property type="entry name" value="SDR_oxidoreductase"/>
</dbReference>
<dbReference type="CDD" id="cd05374">
    <property type="entry name" value="17beta-HSD-like_SDR_c"/>
    <property type="match status" value="1"/>
</dbReference>
<dbReference type="PANTHER" id="PTHR43976">
    <property type="entry name" value="SHORT CHAIN DEHYDROGENASE"/>
    <property type="match status" value="1"/>
</dbReference>
<dbReference type="SUPFAM" id="SSF51735">
    <property type="entry name" value="NAD(P)-binding Rossmann-fold domains"/>
    <property type="match status" value="1"/>
</dbReference>
<comment type="similarity">
    <text evidence="1 4">Belongs to the short-chain dehydrogenases/reductases (SDR) family.</text>
</comment>
<dbReference type="PRINTS" id="PR00081">
    <property type="entry name" value="GDHRDH"/>
</dbReference>
<dbReference type="GO" id="GO:0016491">
    <property type="term" value="F:oxidoreductase activity"/>
    <property type="evidence" value="ECO:0007669"/>
    <property type="project" value="UniProtKB-KW"/>
</dbReference>
<proteinExistence type="inferred from homology"/>
<name>A0AAN6FV12_9PEZI</name>
<dbReference type="PRINTS" id="PR00080">
    <property type="entry name" value="SDRFAMILY"/>
</dbReference>
<evidence type="ECO:0000256" key="3">
    <source>
        <dbReference type="ARBA" id="ARBA00023002"/>
    </source>
</evidence>
<dbReference type="PANTHER" id="PTHR43976:SF16">
    <property type="entry name" value="SHORT-CHAIN DEHYDROGENASE_REDUCTASE FAMILY PROTEIN"/>
    <property type="match status" value="1"/>
</dbReference>
<evidence type="ECO:0000256" key="2">
    <source>
        <dbReference type="ARBA" id="ARBA00022857"/>
    </source>
</evidence>
<dbReference type="InterPro" id="IPR002347">
    <property type="entry name" value="SDR_fam"/>
</dbReference>
<evidence type="ECO:0000313" key="6">
    <source>
        <dbReference type="Proteomes" id="UP001168146"/>
    </source>
</evidence>
<evidence type="ECO:0000256" key="4">
    <source>
        <dbReference type="RuleBase" id="RU000363"/>
    </source>
</evidence>
<evidence type="ECO:0008006" key="7">
    <source>
        <dbReference type="Google" id="ProtNLM"/>
    </source>
</evidence>
<evidence type="ECO:0000256" key="1">
    <source>
        <dbReference type="ARBA" id="ARBA00006484"/>
    </source>
</evidence>
<comment type="caution">
    <text evidence="5">The sequence shown here is derived from an EMBL/GenBank/DDBJ whole genome shotgun (WGS) entry which is preliminary data.</text>
</comment>
<reference evidence="5" key="1">
    <citation type="submission" date="2021-12" db="EMBL/GenBank/DDBJ databases">
        <title>Black yeast isolated from Biological Soil Crust.</title>
        <authorList>
            <person name="Kurbessoian T."/>
        </authorList>
    </citation>
    <scope>NUCLEOTIDE SEQUENCE</scope>
    <source>
        <strain evidence="5">CCFEE 5208</strain>
    </source>
</reference>
<dbReference type="PROSITE" id="PS00061">
    <property type="entry name" value="ADH_SHORT"/>
    <property type="match status" value="1"/>
</dbReference>
<organism evidence="5 6">
    <name type="scientific">Friedmanniomyces endolithicus</name>
    <dbReference type="NCBI Taxonomy" id="329885"/>
    <lineage>
        <taxon>Eukaryota</taxon>
        <taxon>Fungi</taxon>
        <taxon>Dikarya</taxon>
        <taxon>Ascomycota</taxon>
        <taxon>Pezizomycotina</taxon>
        <taxon>Dothideomycetes</taxon>
        <taxon>Dothideomycetidae</taxon>
        <taxon>Mycosphaerellales</taxon>
        <taxon>Teratosphaeriaceae</taxon>
        <taxon>Friedmanniomyces</taxon>
    </lineage>
</organism>
<dbReference type="Proteomes" id="UP001168146">
    <property type="component" value="Unassembled WGS sequence"/>
</dbReference>
<accession>A0AAN6FV12</accession>